<evidence type="ECO:0000313" key="1">
    <source>
        <dbReference type="EMBL" id="XDV56909.1"/>
    </source>
</evidence>
<dbReference type="EMBL" id="CP165734">
    <property type="protein sequence ID" value="XDV56909.1"/>
    <property type="molecule type" value="Genomic_DNA"/>
</dbReference>
<proteinExistence type="predicted"/>
<reference evidence="1" key="1">
    <citation type="submission" date="2024-08" db="EMBL/GenBank/DDBJ databases">
        <authorList>
            <person name="Chaddad Z."/>
            <person name="Lamrabet M."/>
            <person name="Bouhnik O."/>
            <person name="Alami S."/>
            <person name="Wipf D."/>
            <person name="Courty P.E."/>
            <person name="Missbah El Idrissi M."/>
        </authorList>
    </citation>
    <scope>NUCLEOTIDE SEQUENCE</scope>
    <source>
        <strain evidence="1">LLZ17</strain>
    </source>
</reference>
<name>A0AB39XHC8_9BRAD</name>
<dbReference type="RefSeq" id="WP_369721343.1">
    <property type="nucleotide sequence ID" value="NZ_CP165734.1"/>
</dbReference>
<dbReference type="AlphaFoldDB" id="A0AB39XHC8"/>
<accession>A0AB39XHC8</accession>
<organism evidence="1">
    <name type="scientific">Bradyrhizobium sp. LLZ17</name>
    <dbReference type="NCBI Taxonomy" id="3239388"/>
    <lineage>
        <taxon>Bacteria</taxon>
        <taxon>Pseudomonadati</taxon>
        <taxon>Pseudomonadota</taxon>
        <taxon>Alphaproteobacteria</taxon>
        <taxon>Hyphomicrobiales</taxon>
        <taxon>Nitrobacteraceae</taxon>
        <taxon>Bradyrhizobium</taxon>
    </lineage>
</organism>
<sequence>MTFAITPLRGTDDRSIGCRGQFFISGSENFRIDAQVGINTTNQIGDIVSKVATLAKTILRHS</sequence>
<protein>
    <submittedName>
        <fullName evidence="1">Uncharacterized protein</fullName>
    </submittedName>
</protein>
<gene>
    <name evidence="1" type="ORF">AB8Z38_30640</name>
</gene>